<evidence type="ECO:0000256" key="5">
    <source>
        <dbReference type="ARBA" id="ARBA00022679"/>
    </source>
</evidence>
<evidence type="ECO:0000256" key="7">
    <source>
        <dbReference type="ARBA" id="ARBA00022777"/>
    </source>
</evidence>
<dbReference type="AlphaFoldDB" id="A0A8J3ZJX7"/>
<evidence type="ECO:0000256" key="3">
    <source>
        <dbReference type="ARBA" id="ARBA00012438"/>
    </source>
</evidence>
<dbReference type="SUPFAM" id="SSF55874">
    <property type="entry name" value="ATPase domain of HSP90 chaperone/DNA topoisomerase II/histidine kinase"/>
    <property type="match status" value="1"/>
</dbReference>
<feature type="region of interest" description="Disordered" evidence="11">
    <location>
        <begin position="1"/>
        <end position="35"/>
    </location>
</feature>
<evidence type="ECO:0000256" key="1">
    <source>
        <dbReference type="ARBA" id="ARBA00000085"/>
    </source>
</evidence>
<feature type="domain" description="HAMP" evidence="14">
    <location>
        <begin position="88"/>
        <end position="141"/>
    </location>
</feature>
<proteinExistence type="predicted"/>
<dbReference type="InterPro" id="IPR004358">
    <property type="entry name" value="Sig_transdc_His_kin-like_C"/>
</dbReference>
<dbReference type="SUPFAM" id="SSF158472">
    <property type="entry name" value="HAMP domain-like"/>
    <property type="match status" value="1"/>
</dbReference>
<dbReference type="RefSeq" id="WP_373873781.1">
    <property type="nucleotide sequence ID" value="NZ_BOPH01000007.1"/>
</dbReference>
<dbReference type="Gene3D" id="6.10.340.10">
    <property type="match status" value="1"/>
</dbReference>
<dbReference type="PANTHER" id="PTHR45436">
    <property type="entry name" value="SENSOR HISTIDINE KINASE YKOH"/>
    <property type="match status" value="1"/>
</dbReference>
<keyword evidence="9" id="KW-0902">Two-component regulatory system</keyword>
<keyword evidence="10 12" id="KW-0472">Membrane</keyword>
<dbReference type="EC" id="2.7.13.3" evidence="3"/>
<evidence type="ECO:0000313" key="15">
    <source>
        <dbReference type="EMBL" id="GIJ65659.1"/>
    </source>
</evidence>
<keyword evidence="4" id="KW-0597">Phosphoprotein</keyword>
<dbReference type="InterPro" id="IPR003661">
    <property type="entry name" value="HisK_dim/P_dom"/>
</dbReference>
<feature type="transmembrane region" description="Helical" evidence="12">
    <location>
        <begin position="64"/>
        <end position="87"/>
    </location>
</feature>
<organism evidence="15 16">
    <name type="scientific">Virgisporangium ochraceum</name>
    <dbReference type="NCBI Taxonomy" id="65505"/>
    <lineage>
        <taxon>Bacteria</taxon>
        <taxon>Bacillati</taxon>
        <taxon>Actinomycetota</taxon>
        <taxon>Actinomycetes</taxon>
        <taxon>Micromonosporales</taxon>
        <taxon>Micromonosporaceae</taxon>
        <taxon>Virgisporangium</taxon>
    </lineage>
</organism>
<evidence type="ECO:0000256" key="8">
    <source>
        <dbReference type="ARBA" id="ARBA00022989"/>
    </source>
</evidence>
<dbReference type="CDD" id="cd00075">
    <property type="entry name" value="HATPase"/>
    <property type="match status" value="1"/>
</dbReference>
<evidence type="ECO:0000259" key="14">
    <source>
        <dbReference type="PROSITE" id="PS50885"/>
    </source>
</evidence>
<dbReference type="Gene3D" id="3.30.565.10">
    <property type="entry name" value="Histidine kinase-like ATPase, C-terminal domain"/>
    <property type="match status" value="1"/>
</dbReference>
<evidence type="ECO:0000256" key="11">
    <source>
        <dbReference type="SAM" id="MobiDB-lite"/>
    </source>
</evidence>
<evidence type="ECO:0000256" key="9">
    <source>
        <dbReference type="ARBA" id="ARBA00023012"/>
    </source>
</evidence>
<reference evidence="15" key="1">
    <citation type="submission" date="2021-01" db="EMBL/GenBank/DDBJ databases">
        <title>Whole genome shotgun sequence of Virgisporangium ochraceum NBRC 16418.</title>
        <authorList>
            <person name="Komaki H."/>
            <person name="Tamura T."/>
        </authorList>
    </citation>
    <scope>NUCLEOTIDE SEQUENCE</scope>
    <source>
        <strain evidence="15">NBRC 16418</strain>
    </source>
</reference>
<name>A0A8J3ZJX7_9ACTN</name>
<evidence type="ECO:0000313" key="16">
    <source>
        <dbReference type="Proteomes" id="UP000635606"/>
    </source>
</evidence>
<dbReference type="Gene3D" id="1.10.287.130">
    <property type="match status" value="1"/>
</dbReference>
<dbReference type="Pfam" id="PF02518">
    <property type="entry name" value="HATPase_c"/>
    <property type="match status" value="1"/>
</dbReference>
<dbReference type="InterPro" id="IPR036890">
    <property type="entry name" value="HATPase_C_sf"/>
</dbReference>
<dbReference type="InterPro" id="IPR003594">
    <property type="entry name" value="HATPase_dom"/>
</dbReference>
<dbReference type="CDD" id="cd00082">
    <property type="entry name" value="HisKA"/>
    <property type="match status" value="1"/>
</dbReference>
<evidence type="ECO:0000256" key="10">
    <source>
        <dbReference type="ARBA" id="ARBA00023136"/>
    </source>
</evidence>
<dbReference type="SUPFAM" id="SSF47384">
    <property type="entry name" value="Homodimeric domain of signal transducing histidine kinase"/>
    <property type="match status" value="1"/>
</dbReference>
<feature type="domain" description="Histidine kinase" evidence="13">
    <location>
        <begin position="149"/>
        <end position="351"/>
    </location>
</feature>
<keyword evidence="8 12" id="KW-1133">Transmembrane helix</keyword>
<dbReference type="SMART" id="SM00388">
    <property type="entry name" value="HisKA"/>
    <property type="match status" value="1"/>
</dbReference>
<protein>
    <recommendedName>
        <fullName evidence="3">histidine kinase</fullName>
        <ecNumber evidence="3">2.7.13.3</ecNumber>
    </recommendedName>
</protein>
<comment type="caution">
    <text evidence="15">The sequence shown here is derived from an EMBL/GenBank/DDBJ whole genome shotgun (WGS) entry which is preliminary data.</text>
</comment>
<dbReference type="GO" id="GO:0000155">
    <property type="term" value="F:phosphorelay sensor kinase activity"/>
    <property type="evidence" value="ECO:0007669"/>
    <property type="project" value="InterPro"/>
</dbReference>
<evidence type="ECO:0000256" key="2">
    <source>
        <dbReference type="ARBA" id="ARBA00004236"/>
    </source>
</evidence>
<evidence type="ECO:0000256" key="4">
    <source>
        <dbReference type="ARBA" id="ARBA00022553"/>
    </source>
</evidence>
<accession>A0A8J3ZJX7</accession>
<dbReference type="Pfam" id="PF00672">
    <property type="entry name" value="HAMP"/>
    <property type="match status" value="1"/>
</dbReference>
<dbReference type="InterPro" id="IPR005467">
    <property type="entry name" value="His_kinase_dom"/>
</dbReference>
<evidence type="ECO:0000256" key="6">
    <source>
        <dbReference type="ARBA" id="ARBA00022692"/>
    </source>
</evidence>
<keyword evidence="6 12" id="KW-0812">Transmembrane</keyword>
<dbReference type="InterPro" id="IPR050428">
    <property type="entry name" value="TCS_sensor_his_kinase"/>
</dbReference>
<comment type="catalytic activity">
    <reaction evidence="1">
        <text>ATP + protein L-histidine = ADP + protein N-phospho-L-histidine.</text>
        <dbReference type="EC" id="2.7.13.3"/>
    </reaction>
</comment>
<sequence length="351" mass="37466">MRNSLKGPGSVAFKDTLSGPTQTAPPPGAVGSAGVTGVAPSNQLLPDEFRKVVVQGQFDALNSMLLWGAVALAIVALIGMVFGWLMAERALRPLARITETARRVAGRSLHERIALDGPRDEIKELADTFDSMLERLDRAFDSQRLFVGNASHELRTPLAINRTLIEVALGRADTPAEVRVLGDALLTVNARQERLLDGLLTLAQSEQELTVYEPVDLADVADHVLDQTPLNNLTLHRNLAPAPTMGDPVLLERVVQNLVQNAVAYNVPDGWVEVATDAGGITVTNTGPVVPAYDVPALFEPFRRLRDRVGSAKGTGLGLSIVRSVARAHGGSVTAVPRDGGGLVVRVTLEN</sequence>
<dbReference type="CDD" id="cd06225">
    <property type="entry name" value="HAMP"/>
    <property type="match status" value="1"/>
</dbReference>
<dbReference type="EMBL" id="BOPH01000007">
    <property type="protein sequence ID" value="GIJ65659.1"/>
    <property type="molecule type" value="Genomic_DNA"/>
</dbReference>
<dbReference type="GO" id="GO:0005886">
    <property type="term" value="C:plasma membrane"/>
    <property type="evidence" value="ECO:0007669"/>
    <property type="project" value="UniProtKB-SubCell"/>
</dbReference>
<dbReference type="PANTHER" id="PTHR45436:SF5">
    <property type="entry name" value="SENSOR HISTIDINE KINASE TRCS"/>
    <property type="match status" value="1"/>
</dbReference>
<keyword evidence="16" id="KW-1185">Reference proteome</keyword>
<keyword evidence="7" id="KW-0418">Kinase</keyword>
<gene>
    <name evidence="15" type="ORF">Voc01_005760</name>
</gene>
<dbReference type="PRINTS" id="PR00344">
    <property type="entry name" value="BCTRLSENSOR"/>
</dbReference>
<dbReference type="Pfam" id="PF00512">
    <property type="entry name" value="HisKA"/>
    <property type="match status" value="1"/>
</dbReference>
<keyword evidence="5" id="KW-0808">Transferase</keyword>
<dbReference type="InterPro" id="IPR036097">
    <property type="entry name" value="HisK_dim/P_sf"/>
</dbReference>
<dbReference type="SMART" id="SM00387">
    <property type="entry name" value="HATPase_c"/>
    <property type="match status" value="1"/>
</dbReference>
<dbReference type="InterPro" id="IPR003660">
    <property type="entry name" value="HAMP_dom"/>
</dbReference>
<dbReference type="SMART" id="SM00304">
    <property type="entry name" value="HAMP"/>
    <property type="match status" value="1"/>
</dbReference>
<comment type="subcellular location">
    <subcellularLocation>
        <location evidence="2">Cell membrane</location>
    </subcellularLocation>
</comment>
<evidence type="ECO:0000256" key="12">
    <source>
        <dbReference type="SAM" id="Phobius"/>
    </source>
</evidence>
<dbReference type="PROSITE" id="PS50885">
    <property type="entry name" value="HAMP"/>
    <property type="match status" value="1"/>
</dbReference>
<dbReference type="PROSITE" id="PS50109">
    <property type="entry name" value="HIS_KIN"/>
    <property type="match status" value="1"/>
</dbReference>
<dbReference type="Proteomes" id="UP000635606">
    <property type="component" value="Unassembled WGS sequence"/>
</dbReference>
<evidence type="ECO:0000259" key="13">
    <source>
        <dbReference type="PROSITE" id="PS50109"/>
    </source>
</evidence>